<name>A0A3B0XL55_9ZZZZ</name>
<evidence type="ECO:0000256" key="6">
    <source>
        <dbReference type="ARBA" id="ARBA00022692"/>
    </source>
</evidence>
<comment type="pathway">
    <text evidence="3">Porphyrin-containing compound metabolism; protoheme biosynthesis.</text>
</comment>
<evidence type="ECO:0000256" key="3">
    <source>
        <dbReference type="ARBA" id="ARBA00004744"/>
    </source>
</evidence>
<evidence type="ECO:0000256" key="9">
    <source>
        <dbReference type="ARBA" id="ARBA00023244"/>
    </source>
</evidence>
<evidence type="ECO:0000256" key="7">
    <source>
        <dbReference type="ARBA" id="ARBA00022989"/>
    </source>
</evidence>
<evidence type="ECO:0000256" key="4">
    <source>
        <dbReference type="ARBA" id="ARBA00022475"/>
    </source>
</evidence>
<dbReference type="NCBIfam" id="TIGR00540">
    <property type="entry name" value="TPR_hemY_coli"/>
    <property type="match status" value="1"/>
</dbReference>
<reference evidence="12" key="1">
    <citation type="submission" date="2018-06" db="EMBL/GenBank/DDBJ databases">
        <authorList>
            <person name="Zhirakovskaya E."/>
        </authorList>
    </citation>
    <scope>NUCLEOTIDE SEQUENCE</scope>
</reference>
<evidence type="ECO:0000259" key="11">
    <source>
        <dbReference type="Pfam" id="PF07219"/>
    </source>
</evidence>
<keyword evidence="5" id="KW-0997">Cell inner membrane</keyword>
<evidence type="ECO:0000256" key="5">
    <source>
        <dbReference type="ARBA" id="ARBA00022519"/>
    </source>
</evidence>
<comment type="subcellular location">
    <subcellularLocation>
        <location evidence="2">Cell inner membrane</location>
        <topology evidence="2">Multi-pass membrane protein</topology>
    </subcellularLocation>
</comment>
<sequence>MKRFIILILMAVVLAVAIGLAAYYNGQGYVAISFADYTFETTFVFVMGVIALSFVIFYYFLRVFSRLLYFPSYMNLRKYKRHENRVKGALVKGLIEMSEGRFEQAEKILIKHASASDTSLLNYLMAARSAQQQAAYDRRDDYLRMAHKATPSADIAIGLTQAELQLSHKQFEQALATLNHLSTVSPKHGYVKKLLARVYRQLNDWDNLGPVLKEVRKLKALDEDTLEEKEIEAFYGMLLNSIKQVDGEKTENIWQQIPKRLKMNAGLVRIYCSYLIKQNKEDEAAILIRSQLSDNWSNELALMYSDLRVSDGVKQLESAETWLRNQSRNAILLLVLGKLSLTAQLWGKARSYFETSIGIEPSAEAYLKLAELLDNKMDEQEEAQKMYRLGLLSAVDSQFDNNETASVNDGWLNKPLLKVIQK</sequence>
<feature type="transmembrane region" description="Helical" evidence="10">
    <location>
        <begin position="37"/>
        <end position="61"/>
    </location>
</feature>
<keyword evidence="8 10" id="KW-0472">Membrane</keyword>
<dbReference type="GO" id="GO:0042168">
    <property type="term" value="P:heme metabolic process"/>
    <property type="evidence" value="ECO:0007669"/>
    <property type="project" value="InterPro"/>
</dbReference>
<feature type="domain" description="HemY N-terminal" evidence="11">
    <location>
        <begin position="28"/>
        <end position="133"/>
    </location>
</feature>
<dbReference type="InterPro" id="IPR005254">
    <property type="entry name" value="Heme_biosyn_assoc_TPR_pro"/>
</dbReference>
<organism evidence="12">
    <name type="scientific">hydrothermal vent metagenome</name>
    <dbReference type="NCBI Taxonomy" id="652676"/>
    <lineage>
        <taxon>unclassified sequences</taxon>
        <taxon>metagenomes</taxon>
        <taxon>ecological metagenomes</taxon>
    </lineage>
</organism>
<dbReference type="GO" id="GO:0006779">
    <property type="term" value="P:porphyrin-containing compound biosynthetic process"/>
    <property type="evidence" value="ECO:0007669"/>
    <property type="project" value="UniProtKB-KW"/>
</dbReference>
<dbReference type="AlphaFoldDB" id="A0A3B0XL55"/>
<evidence type="ECO:0000256" key="1">
    <source>
        <dbReference type="ARBA" id="ARBA00002962"/>
    </source>
</evidence>
<dbReference type="Gene3D" id="1.25.40.10">
    <property type="entry name" value="Tetratricopeptide repeat domain"/>
    <property type="match status" value="2"/>
</dbReference>
<evidence type="ECO:0000256" key="8">
    <source>
        <dbReference type="ARBA" id="ARBA00023136"/>
    </source>
</evidence>
<comment type="function">
    <text evidence="1">Involved in a late step of protoheme IX synthesis.</text>
</comment>
<dbReference type="GO" id="GO:0005886">
    <property type="term" value="C:plasma membrane"/>
    <property type="evidence" value="ECO:0007669"/>
    <property type="project" value="UniProtKB-SubCell"/>
</dbReference>
<dbReference type="UniPathway" id="UPA00252"/>
<protein>
    <submittedName>
        <fullName evidence="12">Uncharacterized protein EC-HemY in Proteobacteria (Unrelated to HemY-type PPO in GramPositives)</fullName>
    </submittedName>
</protein>
<keyword evidence="4" id="KW-1003">Cell membrane</keyword>
<evidence type="ECO:0000313" key="12">
    <source>
        <dbReference type="EMBL" id="VAW56884.1"/>
    </source>
</evidence>
<keyword evidence="6 10" id="KW-0812">Transmembrane</keyword>
<gene>
    <name evidence="12" type="ORF">MNBD_GAMMA07-2669</name>
</gene>
<evidence type="ECO:0000256" key="10">
    <source>
        <dbReference type="SAM" id="Phobius"/>
    </source>
</evidence>
<dbReference type="SUPFAM" id="SSF48452">
    <property type="entry name" value="TPR-like"/>
    <property type="match status" value="1"/>
</dbReference>
<proteinExistence type="predicted"/>
<dbReference type="InterPro" id="IPR011990">
    <property type="entry name" value="TPR-like_helical_dom_sf"/>
</dbReference>
<keyword evidence="9" id="KW-0627">Porphyrin biosynthesis</keyword>
<dbReference type="Pfam" id="PF07219">
    <property type="entry name" value="HemY_N"/>
    <property type="match status" value="1"/>
</dbReference>
<dbReference type="InterPro" id="IPR010817">
    <property type="entry name" value="HemY_N"/>
</dbReference>
<evidence type="ECO:0000256" key="2">
    <source>
        <dbReference type="ARBA" id="ARBA00004429"/>
    </source>
</evidence>
<accession>A0A3B0XL55</accession>
<keyword evidence="7 10" id="KW-1133">Transmembrane helix</keyword>
<dbReference type="EMBL" id="UOFF01000294">
    <property type="protein sequence ID" value="VAW56884.1"/>
    <property type="molecule type" value="Genomic_DNA"/>
</dbReference>